<reference evidence="3" key="1">
    <citation type="submission" date="2016-01" db="EMBL/GenBank/DDBJ databases">
        <authorList>
            <person name="Mitreva M."/>
            <person name="Pepin K.H."/>
            <person name="Mihindukulasuriya K.A."/>
            <person name="Fulton R."/>
            <person name="Fronick C."/>
            <person name="O'Laughlin M."/>
            <person name="Miner T."/>
            <person name="Herter B."/>
            <person name="Rosa B.A."/>
            <person name="Cordes M."/>
            <person name="Tomlinson C."/>
            <person name="Wollam A."/>
            <person name="Palsikar V.B."/>
            <person name="Mardis E.R."/>
            <person name="Wilson R.K."/>
        </authorList>
    </citation>
    <scope>NUCLEOTIDE SEQUENCE [LARGE SCALE GENOMIC DNA]</scope>
    <source>
        <strain evidence="3">GED7749B</strain>
    </source>
</reference>
<sequence>MKKRWYFYFFTFIMVLTYFTIKKYRCIVFYPYSAMFHKNFIKSSYIFHRFVKYWHYPEIIYNFVKEYGI</sequence>
<proteinExistence type="predicted"/>
<dbReference type="Proteomes" id="UP000070376">
    <property type="component" value="Unassembled WGS sequence"/>
</dbReference>
<dbReference type="PATRIC" id="fig|1398.22.peg.1665"/>
<name>A0A133KSZ7_HEYCO</name>
<comment type="caution">
    <text evidence="2">The sequence shown here is derived from an EMBL/GenBank/DDBJ whole genome shotgun (WGS) entry which is preliminary data.</text>
</comment>
<dbReference type="EMBL" id="LRPN01000050">
    <property type="protein sequence ID" value="KWZ82714.1"/>
    <property type="molecule type" value="Genomic_DNA"/>
</dbReference>
<feature type="transmembrane region" description="Helical" evidence="1">
    <location>
        <begin position="6"/>
        <end position="21"/>
    </location>
</feature>
<evidence type="ECO:0000313" key="2">
    <source>
        <dbReference type="EMBL" id="KWZ82714.1"/>
    </source>
</evidence>
<accession>A0A133KSZ7</accession>
<evidence type="ECO:0000313" key="3">
    <source>
        <dbReference type="Proteomes" id="UP000070376"/>
    </source>
</evidence>
<keyword evidence="1" id="KW-0812">Transmembrane</keyword>
<evidence type="ECO:0000256" key="1">
    <source>
        <dbReference type="SAM" id="Phobius"/>
    </source>
</evidence>
<gene>
    <name evidence="2" type="ORF">HMPREF3213_01656</name>
</gene>
<dbReference type="AlphaFoldDB" id="A0A133KSZ7"/>
<keyword evidence="1" id="KW-0472">Membrane</keyword>
<keyword evidence="1" id="KW-1133">Transmembrane helix</keyword>
<protein>
    <submittedName>
        <fullName evidence="2">Uncharacterized protein</fullName>
    </submittedName>
</protein>
<organism evidence="2 3">
    <name type="scientific">Heyndrickxia coagulans</name>
    <name type="common">Weizmannia coagulans</name>
    <dbReference type="NCBI Taxonomy" id="1398"/>
    <lineage>
        <taxon>Bacteria</taxon>
        <taxon>Bacillati</taxon>
        <taxon>Bacillota</taxon>
        <taxon>Bacilli</taxon>
        <taxon>Bacillales</taxon>
        <taxon>Bacillaceae</taxon>
        <taxon>Heyndrickxia</taxon>
    </lineage>
</organism>